<gene>
    <name evidence="1" type="ORF">Aru02nite_09360</name>
</gene>
<proteinExistence type="predicted"/>
<protein>
    <submittedName>
        <fullName evidence="1">Uncharacterized protein</fullName>
    </submittedName>
</protein>
<organism evidence="1 2">
    <name type="scientific">Actinocatenispora rupis</name>
    <dbReference type="NCBI Taxonomy" id="519421"/>
    <lineage>
        <taxon>Bacteria</taxon>
        <taxon>Bacillati</taxon>
        <taxon>Actinomycetota</taxon>
        <taxon>Actinomycetes</taxon>
        <taxon>Micromonosporales</taxon>
        <taxon>Micromonosporaceae</taxon>
        <taxon>Actinocatenispora</taxon>
    </lineage>
</organism>
<reference evidence="1" key="1">
    <citation type="submission" date="2021-01" db="EMBL/GenBank/DDBJ databases">
        <title>Whole genome shotgun sequence of Actinocatenispora rupis NBRC 107355.</title>
        <authorList>
            <person name="Komaki H."/>
            <person name="Tamura T."/>
        </authorList>
    </citation>
    <scope>NUCLEOTIDE SEQUENCE</scope>
    <source>
        <strain evidence="1">NBRC 107355</strain>
    </source>
</reference>
<dbReference type="Proteomes" id="UP000612808">
    <property type="component" value="Unassembled WGS sequence"/>
</dbReference>
<dbReference type="EMBL" id="BOMB01000004">
    <property type="protein sequence ID" value="GID10047.1"/>
    <property type="molecule type" value="Genomic_DNA"/>
</dbReference>
<sequence length="198" mass="22040">MPDRDFANPRSMAGLSADEILAMKPAGWLVRPFGAGRAGFRMISPGPMPGAYGSVCHHPATPGFQVFAERPEPDLFVLNRALEHPQLVDLLVRWCRDDEQPQPTVPVLSAAVESLLARRLVDVYEDDLHSPTLLLLGQPDARRAVREPLNWWRAADGTDGSAESVYLVATTARGRRALGIESPVRPRRRRFVPRPFHH</sequence>
<accession>A0A8J3J4L8</accession>
<name>A0A8J3J4L8_9ACTN</name>
<evidence type="ECO:0000313" key="2">
    <source>
        <dbReference type="Proteomes" id="UP000612808"/>
    </source>
</evidence>
<comment type="caution">
    <text evidence="1">The sequence shown here is derived from an EMBL/GenBank/DDBJ whole genome shotgun (WGS) entry which is preliminary data.</text>
</comment>
<dbReference type="AlphaFoldDB" id="A0A8J3J4L8"/>
<evidence type="ECO:0000313" key="1">
    <source>
        <dbReference type="EMBL" id="GID10047.1"/>
    </source>
</evidence>
<keyword evidence="2" id="KW-1185">Reference proteome</keyword>
<dbReference type="RefSeq" id="WP_203655140.1">
    <property type="nucleotide sequence ID" value="NZ_BAAAZM010000002.1"/>
</dbReference>